<keyword evidence="1" id="KW-0812">Transmembrane</keyword>
<dbReference type="InParanoid" id="A0A0R0F7R1"/>
<dbReference type="Gramene" id="KRG98378">
    <property type="protein sequence ID" value="KRG98378"/>
    <property type="gene ID" value="GLYMA_18G069800"/>
</dbReference>
<keyword evidence="4" id="KW-1185">Reference proteome</keyword>
<keyword evidence="1" id="KW-0472">Membrane</keyword>
<dbReference type="PaxDb" id="3847-GLYMA18G07758.1"/>
<reference evidence="2 3" key="1">
    <citation type="journal article" date="2010" name="Nature">
        <title>Genome sequence of the palaeopolyploid soybean.</title>
        <authorList>
            <person name="Schmutz J."/>
            <person name="Cannon S.B."/>
            <person name="Schlueter J."/>
            <person name="Ma J."/>
            <person name="Mitros T."/>
            <person name="Nelson W."/>
            <person name="Hyten D.L."/>
            <person name="Song Q."/>
            <person name="Thelen J.J."/>
            <person name="Cheng J."/>
            <person name="Xu D."/>
            <person name="Hellsten U."/>
            <person name="May G.D."/>
            <person name="Yu Y."/>
            <person name="Sakurai T."/>
            <person name="Umezawa T."/>
            <person name="Bhattacharyya M.K."/>
            <person name="Sandhu D."/>
            <person name="Valliyodan B."/>
            <person name="Lindquist E."/>
            <person name="Peto M."/>
            <person name="Grant D."/>
            <person name="Shu S."/>
            <person name="Goodstein D."/>
            <person name="Barry K."/>
            <person name="Futrell-Griggs M."/>
            <person name="Abernathy B."/>
            <person name="Du J."/>
            <person name="Tian Z."/>
            <person name="Zhu L."/>
            <person name="Gill N."/>
            <person name="Joshi T."/>
            <person name="Libault M."/>
            <person name="Sethuraman A."/>
            <person name="Zhang X.-C."/>
            <person name="Shinozaki K."/>
            <person name="Nguyen H.T."/>
            <person name="Wing R.A."/>
            <person name="Cregan P."/>
            <person name="Specht J."/>
            <person name="Grimwood J."/>
            <person name="Rokhsar D."/>
            <person name="Stacey G."/>
            <person name="Shoemaker R.C."/>
            <person name="Jackson S.A."/>
        </authorList>
    </citation>
    <scope>NUCLEOTIDE SEQUENCE</scope>
    <source>
        <strain evidence="3">cv. Williams 82</strain>
        <tissue evidence="2">Callus</tissue>
    </source>
</reference>
<reference evidence="2" key="3">
    <citation type="submission" date="2018-07" db="EMBL/GenBank/DDBJ databases">
        <title>WGS assembly of Glycine max.</title>
        <authorList>
            <person name="Schmutz J."/>
            <person name="Cannon S."/>
            <person name="Schlueter J."/>
            <person name="Ma J."/>
            <person name="Mitros T."/>
            <person name="Nelson W."/>
            <person name="Hyten D."/>
            <person name="Song Q."/>
            <person name="Thelen J."/>
            <person name="Cheng J."/>
            <person name="Xu D."/>
            <person name="Hellsten U."/>
            <person name="May G."/>
            <person name="Yu Y."/>
            <person name="Sakurai T."/>
            <person name="Umezawa T."/>
            <person name="Bhattacharyya M."/>
            <person name="Sandhu D."/>
            <person name="Valliyodan B."/>
            <person name="Lindquist E."/>
            <person name="Peto M."/>
            <person name="Grant D."/>
            <person name="Shu S."/>
            <person name="Goodstein D."/>
            <person name="Barry K."/>
            <person name="Futrell-Griggs M."/>
            <person name="Abernathy B."/>
            <person name="Du J."/>
            <person name="Tian Z."/>
            <person name="Zhu L."/>
            <person name="Gill N."/>
            <person name="Joshi T."/>
            <person name="Libault M."/>
            <person name="Sethuraman A."/>
            <person name="Zhang X."/>
            <person name="Shinozaki K."/>
            <person name="Nguyen H."/>
            <person name="Wing R."/>
            <person name="Cregan P."/>
            <person name="Specht J."/>
            <person name="Grimwood J."/>
            <person name="Rokhsar D."/>
            <person name="Stacey G."/>
            <person name="Shoemaker R."/>
            <person name="Jackson S."/>
        </authorList>
    </citation>
    <scope>NUCLEOTIDE SEQUENCE</scope>
    <source>
        <tissue evidence="2">Callus</tissue>
    </source>
</reference>
<evidence type="ECO:0000256" key="1">
    <source>
        <dbReference type="SAM" id="Phobius"/>
    </source>
</evidence>
<evidence type="ECO:0000313" key="4">
    <source>
        <dbReference type="Proteomes" id="UP000008827"/>
    </source>
</evidence>
<gene>
    <name evidence="2" type="ORF">GLYMA_18G069800</name>
</gene>
<dbReference type="Proteomes" id="UP000008827">
    <property type="component" value="Chromosome 18"/>
</dbReference>
<dbReference type="EMBL" id="CM000851">
    <property type="protein sequence ID" value="KRG98378.1"/>
    <property type="molecule type" value="Genomic_DNA"/>
</dbReference>
<name>A0A0R0F7R1_SOYBN</name>
<dbReference type="AlphaFoldDB" id="A0A0R0F7R1"/>
<sequence>MKSQKAYLFLIALELTCIGIKYGVSNTNNPFQQSRITGCETLLWSLIHDFMCYFMVNLLLLLLAKFFFNHVAQLLVDFFKYISQLLLHYSCSNVDHMPNLELQPQEDQV</sequence>
<organism evidence="2">
    <name type="scientific">Glycine max</name>
    <name type="common">Soybean</name>
    <name type="synonym">Glycine hispida</name>
    <dbReference type="NCBI Taxonomy" id="3847"/>
    <lineage>
        <taxon>Eukaryota</taxon>
        <taxon>Viridiplantae</taxon>
        <taxon>Streptophyta</taxon>
        <taxon>Embryophyta</taxon>
        <taxon>Tracheophyta</taxon>
        <taxon>Spermatophyta</taxon>
        <taxon>Magnoliopsida</taxon>
        <taxon>eudicotyledons</taxon>
        <taxon>Gunneridae</taxon>
        <taxon>Pentapetalae</taxon>
        <taxon>rosids</taxon>
        <taxon>fabids</taxon>
        <taxon>Fabales</taxon>
        <taxon>Fabaceae</taxon>
        <taxon>Papilionoideae</taxon>
        <taxon>50 kb inversion clade</taxon>
        <taxon>NPAAA clade</taxon>
        <taxon>indigoferoid/millettioid clade</taxon>
        <taxon>Phaseoleae</taxon>
        <taxon>Glycine</taxon>
        <taxon>Glycine subgen. Soja</taxon>
    </lineage>
</organism>
<evidence type="ECO:0000313" key="3">
    <source>
        <dbReference type="EnsemblPlants" id="KRG98378"/>
    </source>
</evidence>
<dbReference type="EnsemblPlants" id="KRG98378">
    <property type="protein sequence ID" value="KRG98378"/>
    <property type="gene ID" value="GLYMA_18G069800"/>
</dbReference>
<dbReference type="OMA" id="CETLLWS"/>
<keyword evidence="1" id="KW-1133">Transmembrane helix</keyword>
<protein>
    <submittedName>
        <fullName evidence="2 3">Uncharacterized protein</fullName>
    </submittedName>
</protein>
<accession>A0A0R0F7R1</accession>
<proteinExistence type="predicted"/>
<evidence type="ECO:0000313" key="2">
    <source>
        <dbReference type="EMBL" id="KRG98378.1"/>
    </source>
</evidence>
<reference evidence="3" key="2">
    <citation type="submission" date="2018-02" db="UniProtKB">
        <authorList>
            <consortium name="EnsemblPlants"/>
        </authorList>
    </citation>
    <scope>IDENTIFICATION</scope>
    <source>
        <strain evidence="3">Williams 82</strain>
    </source>
</reference>
<feature type="transmembrane region" description="Helical" evidence="1">
    <location>
        <begin position="7"/>
        <end position="24"/>
    </location>
</feature>
<feature type="transmembrane region" description="Helical" evidence="1">
    <location>
        <begin position="44"/>
        <end position="64"/>
    </location>
</feature>